<dbReference type="SUPFAM" id="SSF46785">
    <property type="entry name" value="Winged helix' DNA-binding domain"/>
    <property type="match status" value="1"/>
</dbReference>
<dbReference type="Pfam" id="PF01638">
    <property type="entry name" value="HxlR"/>
    <property type="match status" value="1"/>
</dbReference>
<dbReference type="AlphaFoldDB" id="A0A0R3M926"/>
<dbReference type="Gene3D" id="1.10.10.10">
    <property type="entry name" value="Winged helix-like DNA-binding domain superfamily/Winged helix DNA-binding domain"/>
    <property type="match status" value="1"/>
</dbReference>
<accession>A0A0R3M926</accession>
<comment type="caution">
    <text evidence="5">The sequence shown here is derived from an EMBL/GenBank/DDBJ whole genome shotgun (WGS) entry which is preliminary data.</text>
</comment>
<evidence type="ECO:0000256" key="3">
    <source>
        <dbReference type="ARBA" id="ARBA00023163"/>
    </source>
</evidence>
<dbReference type="Proteomes" id="UP000051660">
    <property type="component" value="Unassembled WGS sequence"/>
</dbReference>
<dbReference type="PROSITE" id="PS51118">
    <property type="entry name" value="HTH_HXLR"/>
    <property type="match status" value="1"/>
</dbReference>
<dbReference type="InterPro" id="IPR036388">
    <property type="entry name" value="WH-like_DNA-bd_sf"/>
</dbReference>
<evidence type="ECO:0000313" key="6">
    <source>
        <dbReference type="Proteomes" id="UP000051660"/>
    </source>
</evidence>
<evidence type="ECO:0000256" key="1">
    <source>
        <dbReference type="ARBA" id="ARBA00023015"/>
    </source>
</evidence>
<keyword evidence="1" id="KW-0805">Transcription regulation</keyword>
<evidence type="ECO:0000256" key="2">
    <source>
        <dbReference type="ARBA" id="ARBA00023125"/>
    </source>
</evidence>
<feature type="domain" description="HTH hxlR-type" evidence="4">
    <location>
        <begin position="9"/>
        <end position="105"/>
    </location>
</feature>
<keyword evidence="2" id="KW-0238">DNA-binding</keyword>
<name>A0A0R3M926_9BRAD</name>
<proteinExistence type="predicted"/>
<dbReference type="OrthoDB" id="9782219at2"/>
<dbReference type="PANTHER" id="PTHR33204">
    <property type="entry name" value="TRANSCRIPTIONAL REGULATOR, MARR FAMILY"/>
    <property type="match status" value="1"/>
</dbReference>
<keyword evidence="3" id="KW-0804">Transcription</keyword>
<dbReference type="PANTHER" id="PTHR33204:SF18">
    <property type="entry name" value="TRANSCRIPTIONAL REGULATORY PROTEIN"/>
    <property type="match status" value="1"/>
</dbReference>
<evidence type="ECO:0000259" key="4">
    <source>
        <dbReference type="PROSITE" id="PS51118"/>
    </source>
</evidence>
<evidence type="ECO:0000313" key="5">
    <source>
        <dbReference type="EMBL" id="KRR16378.1"/>
    </source>
</evidence>
<gene>
    <name evidence="5" type="ORF">CQ14_15970</name>
</gene>
<protein>
    <recommendedName>
        <fullName evidence="4">HTH hxlR-type domain-containing protein</fullName>
    </recommendedName>
</protein>
<organism evidence="5 6">
    <name type="scientific">Bradyrhizobium lablabi</name>
    <dbReference type="NCBI Taxonomy" id="722472"/>
    <lineage>
        <taxon>Bacteria</taxon>
        <taxon>Pseudomonadati</taxon>
        <taxon>Pseudomonadota</taxon>
        <taxon>Alphaproteobacteria</taxon>
        <taxon>Hyphomicrobiales</taxon>
        <taxon>Nitrobacteraceae</taxon>
        <taxon>Bradyrhizobium</taxon>
    </lineage>
</organism>
<dbReference type="InterPro" id="IPR036390">
    <property type="entry name" value="WH_DNA-bd_sf"/>
</dbReference>
<dbReference type="RefSeq" id="WP_057862710.1">
    <property type="nucleotide sequence ID" value="NZ_LLYB01000127.1"/>
</dbReference>
<sequence length="235" mass="26835">MKSGYGEFCPIAKASEIFATRWTPLVLRELMLGAHSFNDIHRGVPLMSRTLLAERLRHLEQAGIITRIQPDGSGSEYWLTPSGEAFHDVLRDLSRWGLTHARDRLTADDLNPGLLMWRMRKRVDIRALPARRVVIRFEFSGVPRSRTALRVIWLVLERTGADICFKDPGYAVDLTVRSDVAILVRLYLGHVHWHDVAGTALSIEGNRRMARQLPIWLQLHKQLGRDYLPFGRPAA</sequence>
<reference evidence="5 6" key="1">
    <citation type="submission" date="2014-03" db="EMBL/GenBank/DDBJ databases">
        <title>Bradyrhizobium valentinum sp. nov., isolated from effective nodules of Lupinus mariae-josephae, a lupine endemic of basic-lime soils in Eastern Spain.</title>
        <authorList>
            <person name="Duran D."/>
            <person name="Rey L."/>
            <person name="Navarro A."/>
            <person name="Busquets A."/>
            <person name="Imperial J."/>
            <person name="Ruiz-Argueso T."/>
        </authorList>
    </citation>
    <scope>NUCLEOTIDE SEQUENCE [LARGE SCALE GENOMIC DNA]</scope>
    <source>
        <strain evidence="5 6">CCBAU 23086</strain>
    </source>
</reference>
<dbReference type="GO" id="GO:0003677">
    <property type="term" value="F:DNA binding"/>
    <property type="evidence" value="ECO:0007669"/>
    <property type="project" value="UniProtKB-KW"/>
</dbReference>
<dbReference type="InterPro" id="IPR002577">
    <property type="entry name" value="HTH_HxlR"/>
</dbReference>
<dbReference type="EMBL" id="LLYB01000127">
    <property type="protein sequence ID" value="KRR16378.1"/>
    <property type="molecule type" value="Genomic_DNA"/>
</dbReference>